<dbReference type="Gene3D" id="3.40.50.300">
    <property type="entry name" value="P-loop containing nucleotide triphosphate hydrolases"/>
    <property type="match status" value="2"/>
</dbReference>
<dbReference type="Proteomes" id="UP001237105">
    <property type="component" value="Unassembled WGS sequence"/>
</dbReference>
<dbReference type="EMBL" id="JASCIS010000014">
    <property type="protein sequence ID" value="MDI3420129.1"/>
    <property type="molecule type" value="Genomic_DNA"/>
</dbReference>
<reference evidence="1 2" key="1">
    <citation type="submission" date="2023-05" db="EMBL/GenBank/DDBJ databases">
        <title>Draft genome sequence of Streptomyces sp. B-S-A12 isolated from a cave soil in Thailand.</title>
        <authorList>
            <person name="Chamroensaksri N."/>
            <person name="Muangham S."/>
        </authorList>
    </citation>
    <scope>NUCLEOTIDE SEQUENCE [LARGE SCALE GENOMIC DNA]</scope>
    <source>
        <strain evidence="1 2">B-S-A12</strain>
    </source>
</reference>
<sequence length="368" mass="39766">MTTVHAPVLHHDLTPVQRDCLEALPLSGHHVVDGPPGSGKSLLAAHRAVHLALTGHPTVLLTRSNLLRQLLHHTLQGLAIPAAPVAASTAHAWIHRRFGRAATGTEDGWFDWHALALHGVEAPGAPPVPEDRPHLVIDEGQDLPPGLYRLARLTAASVTVFADACQRLTETNSTLDEIAKALGRHTGRAAIGGNHRNTREIAALAERFRVDGARPALPSLRGEAPILRGFTGLTQIADEVAELSRCYPGDRIGVIVNSLRTAADLLRILEKAGLAHAPQLYSSAAAAGRYRDLDLTRPGIVLVHRASAKGLDFETVVIPDTETDAATDPTAAELRMTYYVMVTRARRRLVLGWQGERMPRHLEGLRSH</sequence>
<dbReference type="PANTHER" id="PTHR11070">
    <property type="entry name" value="UVRD / RECB / PCRA DNA HELICASE FAMILY MEMBER"/>
    <property type="match status" value="1"/>
</dbReference>
<evidence type="ECO:0008006" key="3">
    <source>
        <dbReference type="Google" id="ProtNLM"/>
    </source>
</evidence>
<accession>A0ABT6SZ68</accession>
<keyword evidence="2" id="KW-1185">Reference proteome</keyword>
<dbReference type="SUPFAM" id="SSF52540">
    <property type="entry name" value="P-loop containing nucleoside triphosphate hydrolases"/>
    <property type="match status" value="1"/>
</dbReference>
<comment type="caution">
    <text evidence="1">The sequence shown here is derived from an EMBL/GenBank/DDBJ whole genome shotgun (WGS) entry which is preliminary data.</text>
</comment>
<gene>
    <name evidence="1" type="ORF">QIT00_16430</name>
</gene>
<protein>
    <recommendedName>
        <fullName evidence="3">DNA helicase</fullName>
    </recommendedName>
</protein>
<proteinExistence type="predicted"/>
<evidence type="ECO:0000313" key="1">
    <source>
        <dbReference type="EMBL" id="MDI3420129.1"/>
    </source>
</evidence>
<dbReference type="InterPro" id="IPR000212">
    <property type="entry name" value="DNA_helicase_UvrD/REP"/>
</dbReference>
<dbReference type="InterPro" id="IPR027417">
    <property type="entry name" value="P-loop_NTPase"/>
</dbReference>
<dbReference type="PANTHER" id="PTHR11070:SF17">
    <property type="entry name" value="DNA HELICASE IV"/>
    <property type="match status" value="1"/>
</dbReference>
<organism evidence="1 2">
    <name type="scientific">Streptomyces luteolus</name>
    <dbReference type="NCBI Taxonomy" id="3043615"/>
    <lineage>
        <taxon>Bacteria</taxon>
        <taxon>Bacillati</taxon>
        <taxon>Actinomycetota</taxon>
        <taxon>Actinomycetes</taxon>
        <taxon>Kitasatosporales</taxon>
        <taxon>Streptomycetaceae</taxon>
        <taxon>Streptomyces</taxon>
    </lineage>
</organism>
<dbReference type="RefSeq" id="WP_282536012.1">
    <property type="nucleotide sequence ID" value="NZ_JASCIS010000014.1"/>
</dbReference>
<name>A0ABT6SZ68_9ACTN</name>
<evidence type="ECO:0000313" key="2">
    <source>
        <dbReference type="Proteomes" id="UP001237105"/>
    </source>
</evidence>